<feature type="region of interest" description="Disordered" evidence="2">
    <location>
        <begin position="366"/>
        <end position="388"/>
    </location>
</feature>
<keyword evidence="3" id="KW-0812">Transmembrane</keyword>
<name>A0ABD3WRB4_SINWO</name>
<dbReference type="CDD" id="cd11304">
    <property type="entry name" value="Cadherin_repeat"/>
    <property type="match status" value="1"/>
</dbReference>
<proteinExistence type="predicted"/>
<gene>
    <name evidence="5" type="ORF">ACJMK2_033890</name>
</gene>
<feature type="transmembrane region" description="Helical" evidence="3">
    <location>
        <begin position="307"/>
        <end position="328"/>
    </location>
</feature>
<dbReference type="EMBL" id="JBJQND010000005">
    <property type="protein sequence ID" value="KAL3876001.1"/>
    <property type="molecule type" value="Genomic_DNA"/>
</dbReference>
<dbReference type="SUPFAM" id="SSF49313">
    <property type="entry name" value="Cadherin-like"/>
    <property type="match status" value="1"/>
</dbReference>
<dbReference type="Gene3D" id="2.60.40.60">
    <property type="entry name" value="Cadherins"/>
    <property type="match status" value="1"/>
</dbReference>
<organism evidence="5 6">
    <name type="scientific">Sinanodonta woodiana</name>
    <name type="common">Chinese pond mussel</name>
    <name type="synonym">Anodonta woodiana</name>
    <dbReference type="NCBI Taxonomy" id="1069815"/>
    <lineage>
        <taxon>Eukaryota</taxon>
        <taxon>Metazoa</taxon>
        <taxon>Spiralia</taxon>
        <taxon>Lophotrochozoa</taxon>
        <taxon>Mollusca</taxon>
        <taxon>Bivalvia</taxon>
        <taxon>Autobranchia</taxon>
        <taxon>Heteroconchia</taxon>
        <taxon>Palaeoheterodonta</taxon>
        <taxon>Unionida</taxon>
        <taxon>Unionoidea</taxon>
        <taxon>Unionidae</taxon>
        <taxon>Unioninae</taxon>
        <taxon>Sinanodonta</taxon>
    </lineage>
</organism>
<comment type="caution">
    <text evidence="5">The sequence shown here is derived from an EMBL/GenBank/DDBJ whole genome shotgun (WGS) entry which is preliminary data.</text>
</comment>
<keyword evidence="6" id="KW-1185">Reference proteome</keyword>
<protein>
    <recommendedName>
        <fullName evidence="4">Cadherin domain-containing protein</fullName>
    </recommendedName>
</protein>
<dbReference type="PROSITE" id="PS50268">
    <property type="entry name" value="CADHERIN_2"/>
    <property type="match status" value="1"/>
</dbReference>
<dbReference type="Proteomes" id="UP001634394">
    <property type="component" value="Unassembled WGS sequence"/>
</dbReference>
<keyword evidence="3" id="KW-1133">Transmembrane helix</keyword>
<reference evidence="5 6" key="1">
    <citation type="submission" date="2024-11" db="EMBL/GenBank/DDBJ databases">
        <title>Chromosome-level genome assembly of the freshwater bivalve Anodonta woodiana.</title>
        <authorList>
            <person name="Chen X."/>
        </authorList>
    </citation>
    <scope>NUCLEOTIDE SEQUENCE [LARGE SCALE GENOMIC DNA]</scope>
    <source>
        <strain evidence="5">MN2024</strain>
        <tissue evidence="5">Gills</tissue>
    </source>
</reference>
<dbReference type="InterPro" id="IPR015919">
    <property type="entry name" value="Cadherin-like_sf"/>
</dbReference>
<evidence type="ECO:0000313" key="5">
    <source>
        <dbReference type="EMBL" id="KAL3876001.1"/>
    </source>
</evidence>
<evidence type="ECO:0000256" key="2">
    <source>
        <dbReference type="SAM" id="MobiDB-lite"/>
    </source>
</evidence>
<dbReference type="GO" id="GO:0005509">
    <property type="term" value="F:calcium ion binding"/>
    <property type="evidence" value="ECO:0007669"/>
    <property type="project" value="UniProtKB-UniRule"/>
</dbReference>
<accession>A0ABD3WRB4</accession>
<sequence>MKSSVLPQYSSINSSISTTKPMLQPGHNNIVLPPAYPGPGFLNSSFVRDSCDALTKRIPHTIVFNETEAAGTVFFRLRTVENFTLDVTITEPFGVTSVLSGYLMFQKISDSYTFTLSRQIDIEDVYELTGRGVRLSTMTVTVKCKRQVMVLWTMAMDDGEATINVTVLDVDDTPPSFVYQGDTKTCAVPVYSADASEHYMGLLEIKPGKIEAVDGDVFEQNNISYTVMHAEPANYDLYFSLDSSTGNVNKTKRMEAADPRKYVLFVRAFEDSVQKLNRVAILSIQVFAPSNPFKDDTPAVNPVVMCMLQILSILLFLSFLVGFIVILYHRMKITTQTKVSNKENNDDDNAEDTQTGPIIAVYQGSKSSLDSKCSNEKENTNLSLRNRASISTPSHVMFSEKP</sequence>
<keyword evidence="3" id="KW-0472">Membrane</keyword>
<dbReference type="InterPro" id="IPR002126">
    <property type="entry name" value="Cadherin-like_dom"/>
</dbReference>
<keyword evidence="1" id="KW-0106">Calcium</keyword>
<feature type="domain" description="Cadherin" evidence="4">
    <location>
        <begin position="187"/>
        <end position="300"/>
    </location>
</feature>
<evidence type="ECO:0000256" key="3">
    <source>
        <dbReference type="SAM" id="Phobius"/>
    </source>
</evidence>
<evidence type="ECO:0000256" key="1">
    <source>
        <dbReference type="PROSITE-ProRule" id="PRU00043"/>
    </source>
</evidence>
<dbReference type="AlphaFoldDB" id="A0ABD3WRB4"/>
<evidence type="ECO:0000313" key="6">
    <source>
        <dbReference type="Proteomes" id="UP001634394"/>
    </source>
</evidence>
<evidence type="ECO:0000259" key="4">
    <source>
        <dbReference type="PROSITE" id="PS50268"/>
    </source>
</evidence>